<evidence type="ECO:0000313" key="2">
    <source>
        <dbReference type="Proteomes" id="UP001049176"/>
    </source>
</evidence>
<evidence type="ECO:0000313" key="1">
    <source>
        <dbReference type="EMBL" id="KAG7088097.1"/>
    </source>
</evidence>
<organism evidence="1 2">
    <name type="scientific">Marasmius oreades</name>
    <name type="common">fairy-ring Marasmius</name>
    <dbReference type="NCBI Taxonomy" id="181124"/>
    <lineage>
        <taxon>Eukaryota</taxon>
        <taxon>Fungi</taxon>
        <taxon>Dikarya</taxon>
        <taxon>Basidiomycota</taxon>
        <taxon>Agaricomycotina</taxon>
        <taxon>Agaricomycetes</taxon>
        <taxon>Agaricomycetidae</taxon>
        <taxon>Agaricales</taxon>
        <taxon>Marasmiineae</taxon>
        <taxon>Marasmiaceae</taxon>
        <taxon>Marasmius</taxon>
    </lineage>
</organism>
<evidence type="ECO:0008006" key="3">
    <source>
        <dbReference type="Google" id="ProtNLM"/>
    </source>
</evidence>
<proteinExistence type="predicted"/>
<reference evidence="1" key="1">
    <citation type="journal article" date="2021" name="Genome Biol. Evol.">
        <title>The assembled and annotated genome of the fairy-ring fungus Marasmius oreades.</title>
        <authorList>
            <person name="Hiltunen M."/>
            <person name="Ament-Velasquez S.L."/>
            <person name="Johannesson H."/>
        </authorList>
    </citation>
    <scope>NUCLEOTIDE SEQUENCE</scope>
    <source>
        <strain evidence="1">03SP1</strain>
    </source>
</reference>
<gene>
    <name evidence="1" type="ORF">E1B28_012123</name>
</gene>
<accession>A0A9P7UMW7</accession>
<dbReference type="RefSeq" id="XP_043004568.1">
    <property type="nucleotide sequence ID" value="XM_043157202.1"/>
</dbReference>
<sequence>MSPLPDPLSKVVVWRSDQNKKKRARVPLQCPLAEDPLGYSNFNNTNGQQIASTEIKLEQHKKRARLTSYVEVSAHNISYYGLLERIVKDMSLDVVIEIFSYLQPLELLYLSRTTRELRIFLMSQASSAAIWRTSRTNVFPKLPPIPEGLSEPLYASLAFEASCYVCGLPCENVFWASRIRLHGECKSEVFFTVEDLPERLPQLAVELKELGDLAHVCHHGQIQKHNSTELAMLYCRLIVEKHCREYVDVKDDPGKLEKWRQSREQHYINLEKWAGKCNSWQSRVFMLRRKDIISRLKDVYGVYGLDTWRFRCHPLVQQTKLLTEDEWGSIKPVLVQSLKDTTAYHIRVKQDRPFQNRTLDFRLLYNAKFRNGDQILMPVGDFLASPSAQSINHLIHTTPRHIDIRDDIFPTHIERISGVIAGLSRKWVLQKARELKQVIRENHASYLSLRKTVFQCKACLQVLWVPQVYVHDCPSIPIVNEGPPDWKYLYNPYNTIKNLRIWKADSFRCHASGTECARKFMKLCGAKNLEELAKINPEVECMHKVCYGEGKHLVRWRKIASCNFPYYIMPSGSQRDDTHVKFLSNSPIIAILG</sequence>
<protein>
    <recommendedName>
        <fullName evidence="3">F-box domain-containing protein</fullName>
    </recommendedName>
</protein>
<dbReference type="OrthoDB" id="2322499at2759"/>
<dbReference type="Proteomes" id="UP001049176">
    <property type="component" value="Chromosome 8"/>
</dbReference>
<comment type="caution">
    <text evidence="1">The sequence shown here is derived from an EMBL/GenBank/DDBJ whole genome shotgun (WGS) entry which is preliminary data.</text>
</comment>
<dbReference type="AlphaFoldDB" id="A0A9P7UMW7"/>
<dbReference type="KEGG" id="more:E1B28_012123"/>
<name>A0A9P7UMW7_9AGAR</name>
<dbReference type="EMBL" id="CM032188">
    <property type="protein sequence ID" value="KAG7088097.1"/>
    <property type="molecule type" value="Genomic_DNA"/>
</dbReference>
<dbReference type="GeneID" id="66081198"/>
<keyword evidence="2" id="KW-1185">Reference proteome</keyword>